<organism evidence="3 4">
    <name type="scientific">Rasamsonia emersonii (strain ATCC 16479 / CBS 393.64 / IMI 116815)</name>
    <dbReference type="NCBI Taxonomy" id="1408163"/>
    <lineage>
        <taxon>Eukaryota</taxon>
        <taxon>Fungi</taxon>
        <taxon>Dikarya</taxon>
        <taxon>Ascomycota</taxon>
        <taxon>Pezizomycotina</taxon>
        <taxon>Eurotiomycetes</taxon>
        <taxon>Eurotiomycetidae</taxon>
        <taxon>Eurotiales</taxon>
        <taxon>Trichocomaceae</taxon>
        <taxon>Rasamsonia</taxon>
    </lineage>
</organism>
<feature type="transmembrane region" description="Helical" evidence="2">
    <location>
        <begin position="87"/>
        <end position="106"/>
    </location>
</feature>
<evidence type="ECO:0000256" key="2">
    <source>
        <dbReference type="SAM" id="Phobius"/>
    </source>
</evidence>
<feature type="transmembrane region" description="Helical" evidence="2">
    <location>
        <begin position="337"/>
        <end position="357"/>
    </location>
</feature>
<dbReference type="EMBL" id="LASV01000101">
    <property type="protein sequence ID" value="KKA23483.1"/>
    <property type="molecule type" value="Genomic_DNA"/>
</dbReference>
<name>A0A0F4Z0T0_RASE3</name>
<evidence type="ECO:0000313" key="4">
    <source>
        <dbReference type="Proteomes" id="UP000053958"/>
    </source>
</evidence>
<feature type="transmembrane region" description="Helical" evidence="2">
    <location>
        <begin position="211"/>
        <end position="229"/>
    </location>
</feature>
<feature type="region of interest" description="Disordered" evidence="1">
    <location>
        <begin position="416"/>
        <end position="468"/>
    </location>
</feature>
<dbReference type="GeneID" id="25314900"/>
<keyword evidence="4" id="KW-1185">Reference proteome</keyword>
<keyword evidence="2" id="KW-0472">Membrane</keyword>
<dbReference type="AlphaFoldDB" id="A0A0F4Z0T0"/>
<feature type="transmembrane region" description="Helical" evidence="2">
    <location>
        <begin position="260"/>
        <end position="281"/>
    </location>
</feature>
<keyword evidence="2" id="KW-1133">Transmembrane helix</keyword>
<accession>A0A0F4Z0T0</accession>
<protein>
    <submittedName>
        <fullName evidence="3">Uncharacterized protein</fullName>
    </submittedName>
</protein>
<sequence length="468" mass="52996">MILSAREIAPFELGHNDTDVIINGVHFNRTALGAFNYTLYSNGTLSNGSHCWLAFDIFQPRMDLNGTFLNATSCYTPIIDLQDHGKVGIAFAAMFAVSILFTLLNLRKHGKTFLPPEKRWKAVSRRWVWYWLLVVAVCGVISGFMSVDVDRDYLQSLPLILQSLFYYLMLPSVMAAVWEGVRHWGSWQERQIFDRNPALLPAETTREAQEFWVPLVFYTFAWINFFLAIPRSWTPIELQRSPEQQDAHAKPTATDARFKAAGFMALGGWLVICYSLAHSLYRYRRPPAGFRCGLFYLCAAPAKFKLVIGILAVKIAYAIASAFEWSISPFKYNANSGWIYGLGYTPALLIIIIFNIFGHEEPNEDQALMAQREERSRLQDMQLELESQQPSWWRKMRSSGRLKAFAAEMGMSRPQRNDLEMSDMGPRYTDEDRKDGKEMEVTAIGSGASSTVGISSNSGQASTSSTQK</sequence>
<dbReference type="OrthoDB" id="5308502at2759"/>
<dbReference type="RefSeq" id="XP_013330095.1">
    <property type="nucleotide sequence ID" value="XM_013474641.1"/>
</dbReference>
<feature type="compositionally biased region" description="Low complexity" evidence="1">
    <location>
        <begin position="455"/>
        <end position="468"/>
    </location>
</feature>
<reference evidence="3 4" key="1">
    <citation type="submission" date="2015-04" db="EMBL/GenBank/DDBJ databases">
        <authorList>
            <person name="Heijne W.H."/>
            <person name="Fedorova N.D."/>
            <person name="Nierman W.C."/>
            <person name="Vollebregt A.W."/>
            <person name="Zhao Z."/>
            <person name="Wu L."/>
            <person name="Kumar M."/>
            <person name="Stam H."/>
            <person name="van den Berg M.A."/>
            <person name="Pel H.J."/>
        </authorList>
    </citation>
    <scope>NUCLEOTIDE SEQUENCE [LARGE SCALE GENOMIC DNA]</scope>
    <source>
        <strain evidence="3 4">CBS 393.64</strain>
    </source>
</reference>
<comment type="caution">
    <text evidence="3">The sequence shown here is derived from an EMBL/GenBank/DDBJ whole genome shotgun (WGS) entry which is preliminary data.</text>
</comment>
<dbReference type="InterPro" id="IPR018830">
    <property type="entry name" value="DUF2434"/>
</dbReference>
<keyword evidence="2" id="KW-0812">Transmembrane</keyword>
<dbReference type="Pfam" id="PF10361">
    <property type="entry name" value="DUF2434"/>
    <property type="match status" value="1"/>
</dbReference>
<dbReference type="STRING" id="1408163.A0A0F4Z0T0"/>
<proteinExistence type="predicted"/>
<feature type="compositionally biased region" description="Basic and acidic residues" evidence="1">
    <location>
        <begin position="428"/>
        <end position="440"/>
    </location>
</feature>
<feature type="transmembrane region" description="Helical" evidence="2">
    <location>
        <begin position="159"/>
        <end position="181"/>
    </location>
</feature>
<evidence type="ECO:0000256" key="1">
    <source>
        <dbReference type="SAM" id="MobiDB-lite"/>
    </source>
</evidence>
<feature type="transmembrane region" description="Helical" evidence="2">
    <location>
        <begin position="293"/>
        <end position="317"/>
    </location>
</feature>
<dbReference type="Proteomes" id="UP000053958">
    <property type="component" value="Unassembled WGS sequence"/>
</dbReference>
<evidence type="ECO:0000313" key="3">
    <source>
        <dbReference type="EMBL" id="KKA23483.1"/>
    </source>
</evidence>
<feature type="transmembrane region" description="Helical" evidence="2">
    <location>
        <begin position="127"/>
        <end position="147"/>
    </location>
</feature>
<gene>
    <name evidence="3" type="ORF">T310_2549</name>
</gene>